<proteinExistence type="predicted"/>
<dbReference type="Pfam" id="PF19474">
    <property type="entry name" value="DUF6011"/>
    <property type="match status" value="1"/>
</dbReference>
<name>C7Q2S2_CATAD</name>
<dbReference type="AlphaFoldDB" id="C7Q2S2"/>
<accession>C7Q2S2</accession>
<gene>
    <name evidence="1" type="ordered locus">Caci_2905</name>
</gene>
<dbReference type="RefSeq" id="WP_012787107.1">
    <property type="nucleotide sequence ID" value="NC_013131.1"/>
</dbReference>
<dbReference type="STRING" id="479433.Caci_2905"/>
<dbReference type="InParanoid" id="C7Q2S2"/>
<dbReference type="eggNOG" id="ENOG502ZXA9">
    <property type="taxonomic scope" value="Bacteria"/>
</dbReference>
<dbReference type="HOGENOM" id="CLU_1599753_0_0_11"/>
<sequence length="166" mass="17837">MTTTPLPDGYYAVPDPDDPTTTTCWRVKDDSGGALAASPSGAHYGPALYKRDLPKGLRGRERGEWITAWYQTVRHPWDRKVREAIAADPEAAGLRFAEYTHHCCRCNQPLTVPASQAAGLGPDCVEIVRAKAARGAVLADSATARQRAIVDRATRTDLVPAPNGGA</sequence>
<evidence type="ECO:0000313" key="2">
    <source>
        <dbReference type="Proteomes" id="UP000000851"/>
    </source>
</evidence>
<dbReference type="OrthoDB" id="4236408at2"/>
<reference evidence="1 2" key="1">
    <citation type="journal article" date="2009" name="Stand. Genomic Sci.">
        <title>Complete genome sequence of Catenulispora acidiphila type strain (ID 139908).</title>
        <authorList>
            <person name="Copeland A."/>
            <person name="Lapidus A."/>
            <person name="Glavina Del Rio T."/>
            <person name="Nolan M."/>
            <person name="Lucas S."/>
            <person name="Chen F."/>
            <person name="Tice H."/>
            <person name="Cheng J.F."/>
            <person name="Bruce D."/>
            <person name="Goodwin L."/>
            <person name="Pitluck S."/>
            <person name="Mikhailova N."/>
            <person name="Pati A."/>
            <person name="Ivanova N."/>
            <person name="Mavromatis K."/>
            <person name="Chen A."/>
            <person name="Palaniappan K."/>
            <person name="Chain P."/>
            <person name="Land M."/>
            <person name="Hauser L."/>
            <person name="Chang Y.J."/>
            <person name="Jeffries C.D."/>
            <person name="Chertkov O."/>
            <person name="Brettin T."/>
            <person name="Detter J.C."/>
            <person name="Han C."/>
            <person name="Ali Z."/>
            <person name="Tindall B.J."/>
            <person name="Goker M."/>
            <person name="Bristow J."/>
            <person name="Eisen J.A."/>
            <person name="Markowitz V."/>
            <person name="Hugenholtz P."/>
            <person name="Kyrpides N.C."/>
            <person name="Klenk H.P."/>
        </authorList>
    </citation>
    <scope>NUCLEOTIDE SEQUENCE [LARGE SCALE GENOMIC DNA]</scope>
    <source>
        <strain evidence="2">DSM 44928 / JCM 14897 / NBRC 102108 / NRRL B-24433 / ID139908</strain>
    </source>
</reference>
<keyword evidence="2" id="KW-1185">Reference proteome</keyword>
<evidence type="ECO:0000313" key="1">
    <source>
        <dbReference type="EMBL" id="ACU71814.1"/>
    </source>
</evidence>
<organism evidence="1 2">
    <name type="scientific">Catenulispora acidiphila (strain DSM 44928 / JCM 14897 / NBRC 102108 / NRRL B-24433 / ID139908)</name>
    <dbReference type="NCBI Taxonomy" id="479433"/>
    <lineage>
        <taxon>Bacteria</taxon>
        <taxon>Bacillati</taxon>
        <taxon>Actinomycetota</taxon>
        <taxon>Actinomycetes</taxon>
        <taxon>Catenulisporales</taxon>
        <taxon>Catenulisporaceae</taxon>
        <taxon>Catenulispora</taxon>
    </lineage>
</organism>
<dbReference type="InterPro" id="IPR046053">
    <property type="entry name" value="DUF6011"/>
</dbReference>
<dbReference type="KEGG" id="cai:Caci_2905"/>
<dbReference type="EMBL" id="CP001700">
    <property type="protein sequence ID" value="ACU71814.1"/>
    <property type="molecule type" value="Genomic_DNA"/>
</dbReference>
<protein>
    <submittedName>
        <fullName evidence="1">Uncharacterized protein</fullName>
    </submittedName>
</protein>
<dbReference type="Proteomes" id="UP000000851">
    <property type="component" value="Chromosome"/>
</dbReference>